<evidence type="ECO:0000256" key="1">
    <source>
        <dbReference type="ARBA" id="ARBA00022900"/>
    </source>
</evidence>
<organism evidence="4 5">
    <name type="scientific">Caenorhabditis angaria</name>
    <dbReference type="NCBI Taxonomy" id="860376"/>
    <lineage>
        <taxon>Eukaryota</taxon>
        <taxon>Metazoa</taxon>
        <taxon>Ecdysozoa</taxon>
        <taxon>Nematoda</taxon>
        <taxon>Chromadorea</taxon>
        <taxon>Rhabditida</taxon>
        <taxon>Rhabditina</taxon>
        <taxon>Rhabditomorpha</taxon>
        <taxon>Rhabditoidea</taxon>
        <taxon>Rhabditidae</taxon>
        <taxon>Peloderinae</taxon>
        <taxon>Caenorhabditis</taxon>
    </lineage>
</organism>
<dbReference type="EMBL" id="CANHGI010000005">
    <property type="protein sequence ID" value="CAI5453329.1"/>
    <property type="molecule type" value="Genomic_DNA"/>
</dbReference>
<dbReference type="CDD" id="cd19941">
    <property type="entry name" value="TIL"/>
    <property type="match status" value="1"/>
</dbReference>
<evidence type="ECO:0000256" key="2">
    <source>
        <dbReference type="SAM" id="SignalP"/>
    </source>
</evidence>
<dbReference type="AlphaFoldDB" id="A0A9P1J035"/>
<feature type="domain" description="TIL" evidence="3">
    <location>
        <begin position="31"/>
        <end position="86"/>
    </location>
</feature>
<dbReference type="Proteomes" id="UP001152747">
    <property type="component" value="Unassembled WGS sequence"/>
</dbReference>
<dbReference type="Gene3D" id="2.10.25.10">
    <property type="entry name" value="Laminin"/>
    <property type="match status" value="1"/>
</dbReference>
<accession>A0A9P1J035</accession>
<dbReference type="InterPro" id="IPR002919">
    <property type="entry name" value="TIL_dom"/>
</dbReference>
<keyword evidence="1" id="KW-0646">Protease inhibitor</keyword>
<keyword evidence="2" id="KW-0732">Signal</keyword>
<feature type="chain" id="PRO_5040371512" description="TIL domain-containing protein" evidence="2">
    <location>
        <begin position="17"/>
        <end position="196"/>
    </location>
</feature>
<gene>
    <name evidence="4" type="ORF">CAMP_LOCUS15966</name>
</gene>
<name>A0A9P1J035_9PELO</name>
<protein>
    <recommendedName>
        <fullName evidence="3">TIL domain-containing protein</fullName>
    </recommendedName>
</protein>
<dbReference type="GO" id="GO:0004867">
    <property type="term" value="F:serine-type endopeptidase inhibitor activity"/>
    <property type="evidence" value="ECO:0007669"/>
    <property type="project" value="UniProtKB-KW"/>
</dbReference>
<dbReference type="InterPro" id="IPR036084">
    <property type="entry name" value="Ser_inhib-like_sf"/>
</dbReference>
<keyword evidence="5" id="KW-1185">Reference proteome</keyword>
<feature type="signal peptide" evidence="2">
    <location>
        <begin position="1"/>
        <end position="16"/>
    </location>
</feature>
<sequence length="196" mass="21556">MWSKLIFFGFLAVCQAQITSTESVGVALFRCADNETYTDCHNPCSELKCSRNEAAVSCLMMCMQGCACKSGYLRNDQGECVESKDCGLIAKSHSHSANCSCPRGYHCSTQSGRSRCVQNQTCRNVRCGNRSECAMVEPSRCYGSNCAAQPTCIQSNPCDRKRCSGRTECVLKQETCRRGPCRSIVAECVSKRSLDK</sequence>
<evidence type="ECO:0000313" key="5">
    <source>
        <dbReference type="Proteomes" id="UP001152747"/>
    </source>
</evidence>
<reference evidence="4" key="1">
    <citation type="submission" date="2022-11" db="EMBL/GenBank/DDBJ databases">
        <authorList>
            <person name="Kikuchi T."/>
        </authorList>
    </citation>
    <scope>NUCLEOTIDE SEQUENCE</scope>
    <source>
        <strain evidence="4">PS1010</strain>
    </source>
</reference>
<evidence type="ECO:0000259" key="3">
    <source>
        <dbReference type="Pfam" id="PF01826"/>
    </source>
</evidence>
<dbReference type="Pfam" id="PF01826">
    <property type="entry name" value="TIL"/>
    <property type="match status" value="1"/>
</dbReference>
<dbReference type="SUPFAM" id="SSF57567">
    <property type="entry name" value="Serine protease inhibitors"/>
    <property type="match status" value="1"/>
</dbReference>
<proteinExistence type="predicted"/>
<comment type="caution">
    <text evidence="4">The sequence shown here is derived from an EMBL/GenBank/DDBJ whole genome shotgun (WGS) entry which is preliminary data.</text>
</comment>
<keyword evidence="1" id="KW-0722">Serine protease inhibitor</keyword>
<dbReference type="OrthoDB" id="6236007at2759"/>
<evidence type="ECO:0000313" key="4">
    <source>
        <dbReference type="EMBL" id="CAI5453329.1"/>
    </source>
</evidence>